<dbReference type="Gene3D" id="3.20.80.10">
    <property type="entry name" value="Regulatory factor, effector binding domain"/>
    <property type="match status" value="1"/>
</dbReference>
<proteinExistence type="predicted"/>
<dbReference type="InterPro" id="IPR011256">
    <property type="entry name" value="Reg_factor_effector_dom_sf"/>
</dbReference>
<dbReference type="EMBL" id="AWSI01000012">
    <property type="protein sequence ID" value="ERH31522.1"/>
    <property type="molecule type" value="Genomic_DNA"/>
</dbReference>
<name>U1SLH9_9BIFI</name>
<comment type="caution">
    <text evidence="1">The sequence shown here is derived from an EMBL/GenBank/DDBJ whole genome shotgun (WGS) entry which is preliminary data.</text>
</comment>
<dbReference type="Proteomes" id="UP000016519">
    <property type="component" value="Unassembled WGS sequence"/>
</dbReference>
<organism evidence="1 2">
    <name type="scientific">Alloscardovia omnicolens F0580</name>
    <dbReference type="NCBI Taxonomy" id="1321816"/>
    <lineage>
        <taxon>Bacteria</taxon>
        <taxon>Bacillati</taxon>
        <taxon>Actinomycetota</taxon>
        <taxon>Actinomycetes</taxon>
        <taxon>Bifidobacteriales</taxon>
        <taxon>Bifidobacteriaceae</taxon>
        <taxon>Alloscardovia</taxon>
    </lineage>
</organism>
<gene>
    <name evidence="1" type="ORF">HMPREF9244_00392</name>
</gene>
<evidence type="ECO:0000313" key="1">
    <source>
        <dbReference type="EMBL" id="ERH31522.1"/>
    </source>
</evidence>
<dbReference type="AlphaFoldDB" id="U1SLH9"/>
<protein>
    <submittedName>
        <fullName evidence="1">Uncharacterized protein</fullName>
    </submittedName>
</protein>
<reference evidence="1 2" key="1">
    <citation type="submission" date="2013-08" db="EMBL/GenBank/DDBJ databases">
        <authorList>
            <person name="Weinstock G."/>
            <person name="Sodergren E."/>
            <person name="Wylie T."/>
            <person name="Fulton L."/>
            <person name="Fulton R."/>
            <person name="Fronick C."/>
            <person name="O'Laughlin M."/>
            <person name="Godfrey J."/>
            <person name="Miner T."/>
            <person name="Herter B."/>
            <person name="Appelbaum E."/>
            <person name="Cordes M."/>
            <person name="Lek S."/>
            <person name="Wollam A."/>
            <person name="Pepin K.H."/>
            <person name="Palsikar V.B."/>
            <person name="Mitreva M."/>
            <person name="Wilson R.K."/>
        </authorList>
    </citation>
    <scope>NUCLEOTIDE SEQUENCE [LARGE SCALE GENOMIC DNA]</scope>
    <source>
        <strain evidence="1 2">F0580</strain>
    </source>
</reference>
<accession>U1SLH9</accession>
<dbReference type="HOGENOM" id="CLU_083625_2_1_11"/>
<dbReference type="RefSeq" id="WP_021617539.1">
    <property type="nucleotide sequence ID" value="NZ_KE952643.1"/>
</dbReference>
<sequence length="79" mass="9193">MAFDFKKKYKELYSPPQQPHIIDVEPMNFIAVRGAGDPNDESGEYQRSIGLLYPIMYTIKMGEKGHFDFIVPPLEGLWW</sequence>
<evidence type="ECO:0000313" key="2">
    <source>
        <dbReference type="Proteomes" id="UP000016519"/>
    </source>
</evidence>
<keyword evidence="2" id="KW-1185">Reference proteome</keyword>
<dbReference type="STRING" id="419015.HMPREF3214_01385"/>
<dbReference type="PATRIC" id="fig|1321816.3.peg.338"/>